<dbReference type="Gene3D" id="3.50.30.40">
    <property type="entry name" value="Ribonuclease E inhibitor RraA/RraA-like"/>
    <property type="match status" value="1"/>
</dbReference>
<evidence type="ECO:0000313" key="1">
    <source>
        <dbReference type="EMBL" id="SVB69944.1"/>
    </source>
</evidence>
<sequence length="68" mass="6957">MTESSAFCTRLRALDVCAVSDALDALGLPASVAGLKPLSVQRKIAGAAVTVKLGTTPPSEHKRHLGTA</sequence>
<protein>
    <submittedName>
        <fullName evidence="1">Uncharacterized protein</fullName>
    </submittedName>
</protein>
<feature type="non-terminal residue" evidence="1">
    <location>
        <position position="68"/>
    </location>
</feature>
<gene>
    <name evidence="1" type="ORF">METZ01_LOCUS222798</name>
</gene>
<dbReference type="EMBL" id="UINC01053436">
    <property type="protein sequence ID" value="SVB69944.1"/>
    <property type="molecule type" value="Genomic_DNA"/>
</dbReference>
<organism evidence="1">
    <name type="scientific">marine metagenome</name>
    <dbReference type="NCBI Taxonomy" id="408172"/>
    <lineage>
        <taxon>unclassified sequences</taxon>
        <taxon>metagenomes</taxon>
        <taxon>ecological metagenomes</taxon>
    </lineage>
</organism>
<name>A0A382G5N1_9ZZZZ</name>
<dbReference type="AlphaFoldDB" id="A0A382G5N1"/>
<accession>A0A382G5N1</accession>
<proteinExistence type="predicted"/>
<reference evidence="1" key="1">
    <citation type="submission" date="2018-05" db="EMBL/GenBank/DDBJ databases">
        <authorList>
            <person name="Lanie J.A."/>
            <person name="Ng W.-L."/>
            <person name="Kazmierczak K.M."/>
            <person name="Andrzejewski T.M."/>
            <person name="Davidsen T.M."/>
            <person name="Wayne K.J."/>
            <person name="Tettelin H."/>
            <person name="Glass J.I."/>
            <person name="Rusch D."/>
            <person name="Podicherti R."/>
            <person name="Tsui H.-C.T."/>
            <person name="Winkler M.E."/>
        </authorList>
    </citation>
    <scope>NUCLEOTIDE SEQUENCE</scope>
</reference>